<dbReference type="FunFam" id="1.10.510.10:FF:000021">
    <property type="entry name" value="Serine/threonine protein kinase"/>
    <property type="match status" value="1"/>
</dbReference>
<name>A0A840QL87_9BACI</name>
<dbReference type="PROSITE" id="PS00108">
    <property type="entry name" value="PROTEIN_KINASE_ST"/>
    <property type="match status" value="1"/>
</dbReference>
<dbReference type="CDD" id="cd14014">
    <property type="entry name" value="STKc_PknB_like"/>
    <property type="match status" value="1"/>
</dbReference>
<dbReference type="SMART" id="SM00220">
    <property type="entry name" value="S_TKc"/>
    <property type="match status" value="1"/>
</dbReference>
<dbReference type="GO" id="GO:0009847">
    <property type="term" value="P:spore germination"/>
    <property type="evidence" value="ECO:0007669"/>
    <property type="project" value="UniProtKB-ARBA"/>
</dbReference>
<keyword evidence="5 13" id="KW-0547">Nucleotide-binding</keyword>
<evidence type="ECO:0000256" key="4">
    <source>
        <dbReference type="ARBA" id="ARBA00022679"/>
    </source>
</evidence>
<evidence type="ECO:0000256" key="14">
    <source>
        <dbReference type="SAM" id="Phobius"/>
    </source>
</evidence>
<keyword evidence="14" id="KW-0472">Membrane</keyword>
<evidence type="ECO:0000256" key="9">
    <source>
        <dbReference type="ARBA" id="ARBA00047899"/>
    </source>
</evidence>
<keyword evidence="6 17" id="KW-0418">Kinase</keyword>
<dbReference type="Pfam" id="PF03793">
    <property type="entry name" value="PASTA"/>
    <property type="match status" value="3"/>
</dbReference>
<dbReference type="InterPro" id="IPR011009">
    <property type="entry name" value="Kinase-like_dom_sf"/>
</dbReference>
<dbReference type="Proteomes" id="UP000551878">
    <property type="component" value="Unassembled WGS sequence"/>
</dbReference>
<dbReference type="InterPro" id="IPR017441">
    <property type="entry name" value="Protein_kinase_ATP_BS"/>
</dbReference>
<evidence type="ECO:0000256" key="6">
    <source>
        <dbReference type="ARBA" id="ARBA00022777"/>
    </source>
</evidence>
<dbReference type="PROSITE" id="PS00107">
    <property type="entry name" value="PROTEIN_KINASE_ATP"/>
    <property type="match status" value="1"/>
</dbReference>
<feature type="domain" description="PASTA" evidence="16">
    <location>
        <begin position="365"/>
        <end position="427"/>
    </location>
</feature>
<dbReference type="RefSeq" id="WP_184662601.1">
    <property type="nucleotide sequence ID" value="NZ_JACHHB010000001.1"/>
</dbReference>
<dbReference type="Gene3D" id="3.30.10.20">
    <property type="match status" value="3"/>
</dbReference>
<evidence type="ECO:0000313" key="18">
    <source>
        <dbReference type="Proteomes" id="UP000551878"/>
    </source>
</evidence>
<proteinExistence type="predicted"/>
<dbReference type="EC" id="2.7.11.1" evidence="1"/>
<dbReference type="EMBL" id="JACHHB010000001">
    <property type="protein sequence ID" value="MBB5172127.1"/>
    <property type="molecule type" value="Genomic_DNA"/>
</dbReference>
<evidence type="ECO:0000256" key="7">
    <source>
        <dbReference type="ARBA" id="ARBA00022840"/>
    </source>
</evidence>
<dbReference type="Gene3D" id="3.30.200.20">
    <property type="entry name" value="Phosphorylase Kinase, domain 1"/>
    <property type="match status" value="1"/>
</dbReference>
<keyword evidence="2" id="KW-0723">Serine/threonine-protein kinase</keyword>
<dbReference type="Gene3D" id="1.10.510.10">
    <property type="entry name" value="Transferase(Phosphotransferase) domain 1"/>
    <property type="match status" value="1"/>
</dbReference>
<dbReference type="InterPro" id="IPR005543">
    <property type="entry name" value="PASTA_dom"/>
</dbReference>
<organism evidence="17 18">
    <name type="scientific">Texcoconibacillus texcoconensis</name>
    <dbReference type="NCBI Taxonomy" id="1095777"/>
    <lineage>
        <taxon>Bacteria</taxon>
        <taxon>Bacillati</taxon>
        <taxon>Bacillota</taxon>
        <taxon>Bacilli</taxon>
        <taxon>Bacillales</taxon>
        <taxon>Bacillaceae</taxon>
        <taxon>Texcoconibacillus</taxon>
    </lineage>
</organism>
<evidence type="ECO:0000256" key="10">
    <source>
        <dbReference type="ARBA" id="ARBA00048679"/>
    </source>
</evidence>
<keyword evidence="7 13" id="KW-0067">ATP-binding</keyword>
<keyword evidence="4 17" id="KW-0808">Transferase</keyword>
<evidence type="ECO:0000256" key="3">
    <source>
        <dbReference type="ARBA" id="ARBA00022544"/>
    </source>
</evidence>
<dbReference type="Pfam" id="PF00069">
    <property type="entry name" value="Pkinase"/>
    <property type="match status" value="1"/>
</dbReference>
<dbReference type="InterPro" id="IPR000719">
    <property type="entry name" value="Prot_kinase_dom"/>
</dbReference>
<keyword evidence="3" id="KW-0309">Germination</keyword>
<protein>
    <recommendedName>
        <fullName evidence="12">Serine/threonine-protein kinase PrkC</fullName>
        <ecNumber evidence="1">2.7.11.1</ecNumber>
    </recommendedName>
</protein>
<evidence type="ECO:0000256" key="1">
    <source>
        <dbReference type="ARBA" id="ARBA00012513"/>
    </source>
</evidence>
<dbReference type="PROSITE" id="PS50011">
    <property type="entry name" value="PROTEIN_KINASE_DOM"/>
    <property type="match status" value="1"/>
</dbReference>
<dbReference type="FunFam" id="3.30.200.20:FF:000035">
    <property type="entry name" value="Serine/threonine protein kinase Stk1"/>
    <property type="match status" value="1"/>
</dbReference>
<feature type="transmembrane region" description="Helical" evidence="14">
    <location>
        <begin position="337"/>
        <end position="360"/>
    </location>
</feature>
<keyword evidence="8" id="KW-0735">Signal-anchor</keyword>
<feature type="binding site" evidence="13">
    <location>
        <position position="39"/>
    </location>
    <ligand>
        <name>ATP</name>
        <dbReference type="ChEBI" id="CHEBI:30616"/>
    </ligand>
</feature>
<evidence type="ECO:0000256" key="2">
    <source>
        <dbReference type="ARBA" id="ARBA00022527"/>
    </source>
</evidence>
<keyword evidence="18" id="KW-1185">Reference proteome</keyword>
<dbReference type="PANTHER" id="PTHR43289:SF34">
    <property type="entry name" value="SERINE_THREONINE-PROTEIN KINASE YBDM-RELATED"/>
    <property type="match status" value="1"/>
</dbReference>
<feature type="domain" description="PASTA" evidence="16">
    <location>
        <begin position="428"/>
        <end position="494"/>
    </location>
</feature>
<comment type="subcellular location">
    <subcellularLocation>
        <location evidence="11">Spore membrane</location>
        <topology evidence="11">Single-pass type II membrane protein</topology>
    </subcellularLocation>
</comment>
<evidence type="ECO:0000256" key="8">
    <source>
        <dbReference type="ARBA" id="ARBA00022968"/>
    </source>
</evidence>
<dbReference type="GO" id="GO:0071224">
    <property type="term" value="P:cellular response to peptidoglycan"/>
    <property type="evidence" value="ECO:0007669"/>
    <property type="project" value="UniProtKB-ARBA"/>
</dbReference>
<accession>A0A840QL87</accession>
<dbReference type="GO" id="GO:0005524">
    <property type="term" value="F:ATP binding"/>
    <property type="evidence" value="ECO:0007669"/>
    <property type="project" value="UniProtKB-UniRule"/>
</dbReference>
<evidence type="ECO:0000256" key="11">
    <source>
        <dbReference type="ARBA" id="ARBA00060432"/>
    </source>
</evidence>
<evidence type="ECO:0000256" key="5">
    <source>
        <dbReference type="ARBA" id="ARBA00022741"/>
    </source>
</evidence>
<keyword evidence="14" id="KW-0812">Transmembrane</keyword>
<dbReference type="SUPFAM" id="SSF56112">
    <property type="entry name" value="Protein kinase-like (PK-like)"/>
    <property type="match status" value="1"/>
</dbReference>
<evidence type="ECO:0000313" key="17">
    <source>
        <dbReference type="EMBL" id="MBB5172127.1"/>
    </source>
</evidence>
<keyword evidence="14" id="KW-1133">Transmembrane helix</keyword>
<gene>
    <name evidence="17" type="ORF">HNQ41_000267</name>
</gene>
<dbReference type="CDD" id="cd06577">
    <property type="entry name" value="PASTA_pknB"/>
    <property type="match status" value="3"/>
</dbReference>
<reference evidence="17 18" key="1">
    <citation type="submission" date="2020-08" db="EMBL/GenBank/DDBJ databases">
        <title>Genomic Encyclopedia of Type Strains, Phase IV (KMG-IV): sequencing the most valuable type-strain genomes for metagenomic binning, comparative biology and taxonomic classification.</title>
        <authorList>
            <person name="Goeker M."/>
        </authorList>
    </citation>
    <scope>NUCLEOTIDE SEQUENCE [LARGE SCALE GENOMIC DNA]</scope>
    <source>
        <strain evidence="17 18">DSM 24696</strain>
    </source>
</reference>
<dbReference type="PANTHER" id="PTHR43289">
    <property type="entry name" value="MITOGEN-ACTIVATED PROTEIN KINASE KINASE KINASE 20-RELATED"/>
    <property type="match status" value="1"/>
</dbReference>
<evidence type="ECO:0000259" key="16">
    <source>
        <dbReference type="PROSITE" id="PS51178"/>
    </source>
</evidence>
<evidence type="ECO:0000256" key="13">
    <source>
        <dbReference type="PROSITE-ProRule" id="PRU10141"/>
    </source>
</evidence>
<feature type="domain" description="Protein kinase" evidence="15">
    <location>
        <begin position="10"/>
        <end position="270"/>
    </location>
</feature>
<dbReference type="NCBIfam" id="NF033483">
    <property type="entry name" value="PknB_PASTA_kin"/>
    <property type="match status" value="1"/>
</dbReference>
<comment type="catalytic activity">
    <reaction evidence="10">
        <text>L-seryl-[protein] + ATP = O-phospho-L-seryl-[protein] + ADP + H(+)</text>
        <dbReference type="Rhea" id="RHEA:17989"/>
        <dbReference type="Rhea" id="RHEA-COMP:9863"/>
        <dbReference type="Rhea" id="RHEA-COMP:11604"/>
        <dbReference type="ChEBI" id="CHEBI:15378"/>
        <dbReference type="ChEBI" id="CHEBI:29999"/>
        <dbReference type="ChEBI" id="CHEBI:30616"/>
        <dbReference type="ChEBI" id="CHEBI:83421"/>
        <dbReference type="ChEBI" id="CHEBI:456216"/>
        <dbReference type="EC" id="2.7.11.1"/>
    </reaction>
</comment>
<dbReference type="SMART" id="SM00740">
    <property type="entry name" value="PASTA"/>
    <property type="match status" value="3"/>
</dbReference>
<dbReference type="GO" id="GO:0007165">
    <property type="term" value="P:signal transduction"/>
    <property type="evidence" value="ECO:0007669"/>
    <property type="project" value="UniProtKB-ARBA"/>
</dbReference>
<dbReference type="InterPro" id="IPR008271">
    <property type="entry name" value="Ser/Thr_kinase_AS"/>
</dbReference>
<dbReference type="GO" id="GO:0004674">
    <property type="term" value="F:protein serine/threonine kinase activity"/>
    <property type="evidence" value="ECO:0007669"/>
    <property type="project" value="UniProtKB-KW"/>
</dbReference>
<evidence type="ECO:0000256" key="12">
    <source>
        <dbReference type="ARBA" id="ARBA00070041"/>
    </source>
</evidence>
<comment type="caution">
    <text evidence="17">The sequence shown here is derived from an EMBL/GenBank/DDBJ whole genome shotgun (WGS) entry which is preliminary data.</text>
</comment>
<comment type="catalytic activity">
    <reaction evidence="9">
        <text>L-threonyl-[protein] + ATP = O-phospho-L-threonyl-[protein] + ADP + H(+)</text>
        <dbReference type="Rhea" id="RHEA:46608"/>
        <dbReference type="Rhea" id="RHEA-COMP:11060"/>
        <dbReference type="Rhea" id="RHEA-COMP:11605"/>
        <dbReference type="ChEBI" id="CHEBI:15378"/>
        <dbReference type="ChEBI" id="CHEBI:30013"/>
        <dbReference type="ChEBI" id="CHEBI:30616"/>
        <dbReference type="ChEBI" id="CHEBI:61977"/>
        <dbReference type="ChEBI" id="CHEBI:456216"/>
        <dbReference type="EC" id="2.7.11.1"/>
    </reaction>
</comment>
<evidence type="ECO:0000259" key="15">
    <source>
        <dbReference type="PROSITE" id="PS50011"/>
    </source>
</evidence>
<dbReference type="AlphaFoldDB" id="A0A840QL87"/>
<sequence length="668" mass="75107">MTKEIINDRYELQEVIGGGGMADVYLAYDTILNRSVAVKVLKLEFSQDQDFIARFRREAQAATSLSHPNVVNIYDVGEEGNWYYIVMEYVSGMTLKQWIQNQGRLSLQETVQTMRQIIAAISHAHENRIVHRDIKPHNILIRDDGAAKVTDFGIARAVSEATITRTNSVLGSVHYLSPEQARGGHVTEKSDLYALGVVMYEMLTGKVPYEGDTAVSVAIHHLQTPFPSAREKNPSIPQSVENVIIKATAKDPLQRVASAGEMEIDLTTVLNPERSDEPPVTIDEGIDEQTKAIPIVNEQDEQHVDDQETLITKPNQDKTSENFDNTEKKTKSRRRKYTIGGLIAFVLLITSFWLLSQWLYVEEVTVPDDLVGEPYEDAIRTLMDLDLDVERELTYDDEIEEDHIVRHRPDAGSTVKVNSTVTLYVSEGKEPIEMPDVIGRSESAALRGLHAFDDIEITYETTSDVDDGTVLDQDPSPEEQIVASETSVTLTVSERPSIHLNNLLGLSREDVREYFAEEEYLIGDFVQEYSSTYEEGRVIDQDPSAFTEIDEMTEVTVIFSRGPDPDEDDGDLEMSEDFVNGHIPFNIDVPEGGEEGTFDVRLSILDSTTDEPIDILNQPVDLPNEFNVPSTLEEGEVTLIFLEIDGEEHGDSPFEYSFNELEEFEDNE</sequence>
<dbReference type="PROSITE" id="PS51178">
    <property type="entry name" value="PASTA"/>
    <property type="match status" value="2"/>
</dbReference>